<keyword evidence="8" id="KW-0539">Nucleus</keyword>
<sequence length="1007" mass="109977">MPRKKRGRRKETDDDVSTFPSKRRHTENQGETVVISDSDDEEDYKPTPREERMRGRENRAQNRELTEEEMLDLAMRLSEQEAGTAALRQQQEEEAMRKAIAESLHANGTQANNGNSKSLSLLTSPTSASQPSQGHSPPPASESPVFPLRQSSRLSHSRAKRDGPAEDQFTTATVMDMDKNRKAGSSLCPISLSQPLSPESPLVPQFSSEKENRSLTKDPGADLAESEPQRCSSESRSQAEHSPVFPKSPAHRPVICIEKLSQDLLVDCHTTGFVLCSQKDPAIVTASGGSQSSPPLSPAPLESPTFPGTNPRDNEKLAKGRGAQSSQEPITTTGSAGSGDKEHSAASPHKQGRYPRSKDSSESASVLKTLSASVEEEQSEEQPCCRSMDQKSKQKTSEDVLHIAVGAAQPNQVFATQMTLHWSDDDDDGDDDEEGNVKQKKQEPVNTDQTRSPPKSQNAVCEESSASGSESLLRLRTSPVFPQEATCSKPVPAGASPKLTPPTNRLNPLAPAREGGSGARDVRRKLTFRDTYAAESAAPSNPGKPFHSTGGRTQGGPSLQGRARSGQPAPPKEKPGDGVVLYYWGVPFCPRGQNPDDYTQVILSQLEVYEKSLKEARRGLLRKAEWGEPDDEEEEETQVLDEAEEAEEAEEVEEVGGDERADSQKALKAGGGTGDEVEDSDTPVILSPRPVQQRSPLLFRKDETPEKLTFLRRRGLRERCPVESHTQPLEEEEEEEGMCPETQMSEDNTCDLHMESPTGSQHRQESEEMETEEVGDRNGVAPEEEEEEVRMEVEEEAAAEAPEPAAQAGSGTVECPICMCSFPLPQIEMHAAYCDGAAEESVPAETHSPVTGRRKSRRRTEVIEEDQPSSSGSGKPVQGEKCFLCQGVFPVEEYDRHVEACISHRSTRTNEAAKNLLTALDQSEQKDSAGPSHSTFKNTEHSGPIFLLDTDGSVGSEAEASPGFAISTSPIRSFTSISEATDCLVDFKRQYSSKPSQRAGRKRKFKR</sequence>
<feature type="compositionally biased region" description="Basic and acidic residues" evidence="11">
    <location>
        <begin position="208"/>
        <end position="220"/>
    </location>
</feature>
<feature type="compositionally biased region" description="Acidic residues" evidence="11">
    <location>
        <begin position="729"/>
        <end position="738"/>
    </location>
</feature>
<evidence type="ECO:0000256" key="3">
    <source>
        <dbReference type="ARBA" id="ARBA00021660"/>
    </source>
</evidence>
<organism evidence="13 14">
    <name type="scientific">Megalops atlanticus</name>
    <name type="common">Tarpon</name>
    <name type="synonym">Clupea gigantea</name>
    <dbReference type="NCBI Taxonomy" id="7932"/>
    <lineage>
        <taxon>Eukaryota</taxon>
        <taxon>Metazoa</taxon>
        <taxon>Chordata</taxon>
        <taxon>Craniata</taxon>
        <taxon>Vertebrata</taxon>
        <taxon>Euteleostomi</taxon>
        <taxon>Actinopterygii</taxon>
        <taxon>Neopterygii</taxon>
        <taxon>Teleostei</taxon>
        <taxon>Elopiformes</taxon>
        <taxon>Megalopidae</taxon>
        <taxon>Megalops</taxon>
    </lineage>
</organism>
<feature type="region of interest" description="Disordered" evidence="11">
    <location>
        <begin position="721"/>
        <end position="810"/>
    </location>
</feature>
<feature type="region of interest" description="Disordered" evidence="11">
    <location>
        <begin position="1"/>
        <end position="251"/>
    </location>
</feature>
<evidence type="ECO:0000256" key="11">
    <source>
        <dbReference type="SAM" id="MobiDB-lite"/>
    </source>
</evidence>
<feature type="region of interest" description="Disordered" evidence="11">
    <location>
        <begin position="839"/>
        <end position="878"/>
    </location>
</feature>
<dbReference type="PROSITE" id="PS50330">
    <property type="entry name" value="UIM"/>
    <property type="match status" value="1"/>
</dbReference>
<feature type="compositionally biased region" description="Basic and acidic residues" evidence="11">
    <location>
        <begin position="90"/>
        <end position="100"/>
    </location>
</feature>
<feature type="compositionally biased region" description="Basic and acidic residues" evidence="11">
    <location>
        <begin position="44"/>
        <end position="65"/>
    </location>
</feature>
<comment type="caution">
    <text evidence="13">The sequence shown here is derived from an EMBL/GenBank/DDBJ whole genome shotgun (WGS) entry which is preliminary data.</text>
</comment>
<dbReference type="InterPro" id="IPR038868">
    <property type="entry name" value="RAP80"/>
</dbReference>
<evidence type="ECO:0000256" key="8">
    <source>
        <dbReference type="ARBA" id="ARBA00023242"/>
    </source>
</evidence>
<dbReference type="InterPro" id="IPR040714">
    <property type="entry name" value="RAP80_UIM"/>
</dbReference>
<feature type="compositionally biased region" description="Basic and acidic residues" evidence="11">
    <location>
        <begin position="388"/>
        <end position="397"/>
    </location>
</feature>
<gene>
    <name evidence="13" type="ORF">MATL_G00052920</name>
</gene>
<comment type="similarity">
    <text evidence="2">Belongs to the RAP80 family.</text>
</comment>
<dbReference type="Pfam" id="PF18282">
    <property type="entry name" value="RAP80_UIM"/>
    <property type="match status" value="1"/>
</dbReference>
<feature type="region of interest" description="Disordered" evidence="11">
    <location>
        <begin position="922"/>
        <end position="944"/>
    </location>
</feature>
<feature type="compositionally biased region" description="Polar residues" evidence="11">
    <location>
        <begin position="106"/>
        <end position="115"/>
    </location>
</feature>
<dbReference type="GO" id="GO:0045739">
    <property type="term" value="P:positive regulation of DNA repair"/>
    <property type="evidence" value="ECO:0007669"/>
    <property type="project" value="TreeGrafter"/>
</dbReference>
<feature type="domain" description="RAP80 N-terminal" evidence="12">
    <location>
        <begin position="64"/>
        <end position="105"/>
    </location>
</feature>
<dbReference type="EMBL" id="JAFDVH010000003">
    <property type="protein sequence ID" value="KAG7484730.1"/>
    <property type="molecule type" value="Genomic_DNA"/>
</dbReference>
<evidence type="ECO:0000259" key="12">
    <source>
        <dbReference type="Pfam" id="PF18282"/>
    </source>
</evidence>
<feature type="region of interest" description="Disordered" evidence="11">
    <location>
        <begin position="284"/>
        <end position="397"/>
    </location>
</feature>
<evidence type="ECO:0000256" key="2">
    <source>
        <dbReference type="ARBA" id="ARBA00006465"/>
    </source>
</evidence>
<keyword evidence="4" id="KW-0677">Repeat</keyword>
<comment type="subcellular location">
    <subcellularLocation>
        <location evidence="1">Nucleus</location>
    </subcellularLocation>
</comment>
<keyword evidence="7" id="KW-0234">DNA repair</keyword>
<dbReference type="AlphaFoldDB" id="A0A9D3QGD7"/>
<feature type="region of interest" description="Disordered" evidence="11">
    <location>
        <begin position="624"/>
        <end position="702"/>
    </location>
</feature>
<feature type="compositionally biased region" description="Polar residues" evidence="11">
    <location>
        <begin position="362"/>
        <end position="372"/>
    </location>
</feature>
<dbReference type="PANTHER" id="PTHR15932">
    <property type="entry name" value="UBIQUITIN INTERACTION MOTIF-CONTAINING PROTEIN 1"/>
    <property type="match status" value="1"/>
</dbReference>
<dbReference type="OrthoDB" id="7536094at2759"/>
<keyword evidence="14" id="KW-1185">Reference proteome</keyword>
<dbReference type="SMART" id="SM00726">
    <property type="entry name" value="UIM"/>
    <property type="match status" value="2"/>
</dbReference>
<dbReference type="GO" id="GO:0070531">
    <property type="term" value="C:BRCA1-A complex"/>
    <property type="evidence" value="ECO:0007669"/>
    <property type="project" value="InterPro"/>
</dbReference>
<accession>A0A9D3QGD7</accession>
<feature type="compositionally biased region" description="Acidic residues" evidence="11">
    <location>
        <begin position="424"/>
        <end position="434"/>
    </location>
</feature>
<dbReference type="GO" id="GO:0070530">
    <property type="term" value="F:K63-linked polyubiquitin modification-dependent protein binding"/>
    <property type="evidence" value="ECO:0007669"/>
    <property type="project" value="InterPro"/>
</dbReference>
<evidence type="ECO:0000256" key="6">
    <source>
        <dbReference type="ARBA" id="ARBA00022853"/>
    </source>
</evidence>
<dbReference type="InterPro" id="IPR003903">
    <property type="entry name" value="UIM_dom"/>
</dbReference>
<evidence type="ECO:0000313" key="13">
    <source>
        <dbReference type="EMBL" id="KAG7484730.1"/>
    </source>
</evidence>
<feature type="compositionally biased region" description="Polar residues" evidence="11">
    <location>
        <begin position="444"/>
        <end position="459"/>
    </location>
</feature>
<feature type="compositionally biased region" description="Acidic residues" evidence="11">
    <location>
        <begin position="782"/>
        <end position="798"/>
    </location>
</feature>
<evidence type="ECO:0000256" key="7">
    <source>
        <dbReference type="ARBA" id="ARBA00023204"/>
    </source>
</evidence>
<feature type="compositionally biased region" description="Low complexity" evidence="11">
    <location>
        <begin position="286"/>
        <end position="304"/>
    </location>
</feature>
<dbReference type="GO" id="GO:0042393">
    <property type="term" value="F:histone binding"/>
    <property type="evidence" value="ECO:0007669"/>
    <property type="project" value="TreeGrafter"/>
</dbReference>
<feature type="compositionally biased region" description="Low complexity" evidence="11">
    <location>
        <begin position="116"/>
        <end position="133"/>
    </location>
</feature>
<dbReference type="PANTHER" id="PTHR15932:SF2">
    <property type="entry name" value="BRCA1-A COMPLEX SUBUNIT RAP80"/>
    <property type="match status" value="1"/>
</dbReference>
<proteinExistence type="inferred from homology"/>
<feature type="compositionally biased region" description="Low complexity" evidence="11">
    <location>
        <begin position="189"/>
        <end position="204"/>
    </location>
</feature>
<protein>
    <recommendedName>
        <fullName evidence="3">BRCA1-A complex subunit RAP80</fullName>
    </recommendedName>
    <alternativeName>
        <fullName evidence="10">Receptor-associated protein 80</fullName>
    </alternativeName>
    <alternativeName>
        <fullName evidence="9">Ubiquitin interaction motif-containing protein 1</fullName>
    </alternativeName>
</protein>
<dbReference type="Gene3D" id="6.10.250.1800">
    <property type="match status" value="1"/>
</dbReference>
<dbReference type="Proteomes" id="UP001046870">
    <property type="component" value="Chromosome 3"/>
</dbReference>
<keyword evidence="6" id="KW-0156">Chromatin regulator</keyword>
<evidence type="ECO:0000256" key="10">
    <source>
        <dbReference type="ARBA" id="ARBA00031558"/>
    </source>
</evidence>
<evidence type="ECO:0000256" key="1">
    <source>
        <dbReference type="ARBA" id="ARBA00004123"/>
    </source>
</evidence>
<feature type="compositionally biased region" description="Polar residues" evidence="11">
    <location>
        <begin position="323"/>
        <end position="335"/>
    </location>
</feature>
<evidence type="ECO:0000256" key="5">
    <source>
        <dbReference type="ARBA" id="ARBA00022763"/>
    </source>
</evidence>
<name>A0A9D3QGD7_MEGAT</name>
<reference evidence="13" key="1">
    <citation type="submission" date="2021-01" db="EMBL/GenBank/DDBJ databases">
        <authorList>
            <person name="Zahm M."/>
            <person name="Roques C."/>
            <person name="Cabau C."/>
            <person name="Klopp C."/>
            <person name="Donnadieu C."/>
            <person name="Jouanno E."/>
            <person name="Lampietro C."/>
            <person name="Louis A."/>
            <person name="Herpin A."/>
            <person name="Echchiki A."/>
            <person name="Berthelot C."/>
            <person name="Parey E."/>
            <person name="Roest-Crollius H."/>
            <person name="Braasch I."/>
            <person name="Postlethwait J."/>
            <person name="Bobe J."/>
            <person name="Montfort J."/>
            <person name="Bouchez O."/>
            <person name="Begum T."/>
            <person name="Mejri S."/>
            <person name="Adams A."/>
            <person name="Chen W.-J."/>
            <person name="Guiguen Y."/>
        </authorList>
    </citation>
    <scope>NUCLEOTIDE SEQUENCE</scope>
    <source>
        <strain evidence="13">YG-15Mar2019-1</strain>
        <tissue evidence="13">Brain</tissue>
    </source>
</reference>
<feature type="compositionally biased region" description="Acidic residues" evidence="11">
    <location>
        <begin position="627"/>
        <end position="656"/>
    </location>
</feature>
<evidence type="ECO:0000256" key="4">
    <source>
        <dbReference type="ARBA" id="ARBA00022737"/>
    </source>
</evidence>
<evidence type="ECO:0000313" key="14">
    <source>
        <dbReference type="Proteomes" id="UP001046870"/>
    </source>
</evidence>
<keyword evidence="5" id="KW-0227">DNA damage</keyword>
<dbReference type="GO" id="GO:0006325">
    <property type="term" value="P:chromatin organization"/>
    <property type="evidence" value="ECO:0007669"/>
    <property type="project" value="UniProtKB-KW"/>
</dbReference>
<dbReference type="GO" id="GO:0006302">
    <property type="term" value="P:double-strand break repair"/>
    <property type="evidence" value="ECO:0007669"/>
    <property type="project" value="InterPro"/>
</dbReference>
<feature type="compositionally biased region" description="Low complexity" evidence="11">
    <location>
        <begin position="462"/>
        <end position="471"/>
    </location>
</feature>
<feature type="region of interest" description="Disordered" evidence="11">
    <location>
        <begin position="416"/>
        <end position="577"/>
    </location>
</feature>
<evidence type="ECO:0000256" key="9">
    <source>
        <dbReference type="ARBA" id="ARBA00029973"/>
    </source>
</evidence>